<feature type="compositionally biased region" description="Basic and acidic residues" evidence="1">
    <location>
        <begin position="912"/>
        <end position="926"/>
    </location>
</feature>
<organism evidence="4">
    <name type="scientific">Tanacetum cinerariifolium</name>
    <name type="common">Dalmatian daisy</name>
    <name type="synonym">Chrysanthemum cinerariifolium</name>
    <dbReference type="NCBI Taxonomy" id="118510"/>
    <lineage>
        <taxon>Eukaryota</taxon>
        <taxon>Viridiplantae</taxon>
        <taxon>Streptophyta</taxon>
        <taxon>Embryophyta</taxon>
        <taxon>Tracheophyta</taxon>
        <taxon>Spermatophyta</taxon>
        <taxon>Magnoliopsida</taxon>
        <taxon>eudicotyledons</taxon>
        <taxon>Gunneridae</taxon>
        <taxon>Pentapetalae</taxon>
        <taxon>asterids</taxon>
        <taxon>campanulids</taxon>
        <taxon>Asterales</taxon>
        <taxon>Asteraceae</taxon>
        <taxon>Asteroideae</taxon>
        <taxon>Anthemideae</taxon>
        <taxon>Anthemidinae</taxon>
        <taxon>Tanacetum</taxon>
    </lineage>
</organism>
<evidence type="ECO:0000256" key="1">
    <source>
        <dbReference type="SAM" id="MobiDB-lite"/>
    </source>
</evidence>
<evidence type="ECO:0000313" key="4">
    <source>
        <dbReference type="EMBL" id="GEU64552.1"/>
    </source>
</evidence>
<feature type="compositionally biased region" description="Polar residues" evidence="1">
    <location>
        <begin position="899"/>
        <end position="911"/>
    </location>
</feature>
<dbReference type="InterPro" id="IPR013103">
    <property type="entry name" value="RVT_2"/>
</dbReference>
<feature type="domain" description="GAG-pre-integrase" evidence="3">
    <location>
        <begin position="1"/>
        <end position="73"/>
    </location>
</feature>
<gene>
    <name evidence="4" type="ORF">Tci_036530</name>
</gene>
<feature type="domain" description="Reverse transcriptase Ty1/copia-type" evidence="2">
    <location>
        <begin position="349"/>
        <end position="518"/>
    </location>
</feature>
<evidence type="ECO:0000259" key="2">
    <source>
        <dbReference type="Pfam" id="PF07727"/>
    </source>
</evidence>
<dbReference type="Pfam" id="PF07727">
    <property type="entry name" value="RVT_2"/>
    <property type="match status" value="1"/>
</dbReference>
<protein>
    <submittedName>
        <fullName evidence="4">Uncharacterized mitochondrial protein AtMg00810-like</fullName>
    </submittedName>
</protein>
<dbReference type="Pfam" id="PF13976">
    <property type="entry name" value="gag_pre-integrs"/>
    <property type="match status" value="1"/>
</dbReference>
<comment type="caution">
    <text evidence="4">The sequence shown here is derived from an EMBL/GenBank/DDBJ whole genome shotgun (WGS) entry which is preliminary data.</text>
</comment>
<name>A0A6L2LVV1_TANCI</name>
<dbReference type="SUPFAM" id="SSF56672">
    <property type="entry name" value="DNA/RNA polymerases"/>
    <property type="match status" value="1"/>
</dbReference>
<dbReference type="EMBL" id="BKCJ010005041">
    <property type="protein sequence ID" value="GEU64552.1"/>
    <property type="molecule type" value="Genomic_DNA"/>
</dbReference>
<accession>A0A6L2LVV1</accession>
<feature type="compositionally biased region" description="Basic and acidic residues" evidence="1">
    <location>
        <begin position="978"/>
        <end position="1014"/>
    </location>
</feature>
<evidence type="ECO:0000259" key="3">
    <source>
        <dbReference type="Pfam" id="PF13976"/>
    </source>
</evidence>
<feature type="region of interest" description="Disordered" evidence="1">
    <location>
        <begin position="955"/>
        <end position="1014"/>
    </location>
</feature>
<feature type="region of interest" description="Disordered" evidence="1">
    <location>
        <begin position="899"/>
        <end position="935"/>
    </location>
</feature>
<feature type="region of interest" description="Disordered" evidence="1">
    <location>
        <begin position="240"/>
        <end position="283"/>
    </location>
</feature>
<dbReference type="PANTHER" id="PTHR11439">
    <property type="entry name" value="GAG-POL-RELATED RETROTRANSPOSON"/>
    <property type="match status" value="1"/>
</dbReference>
<reference evidence="4" key="1">
    <citation type="journal article" date="2019" name="Sci. Rep.">
        <title>Draft genome of Tanacetum cinerariifolium, the natural source of mosquito coil.</title>
        <authorList>
            <person name="Yamashiro T."/>
            <person name="Shiraishi A."/>
            <person name="Satake H."/>
            <person name="Nakayama K."/>
        </authorList>
    </citation>
    <scope>NUCLEOTIDE SEQUENCE</scope>
</reference>
<sequence>MYSVDLNNIVPKGGLTCLFTKATSDESKLWHRRLGHLNFKTMNKLVNGNLVRGLPSKIFENKQTCVACQKGKQHRASYKTKTENSISLTLHILHMDLFGLTLVKGLMKKMYYLVVTDDYSRVEAISTACYVKNRVLVVKPHNKTPYELFHGRIPMLSFMRPFGCPVTILNTIDQLGKFDGKADEGLFVGYTLNSKPVVTSTQSNGNAGTKNNNNTGQARKEKEPSKDYILLPLWTADLPFPHDPKSSQHAGFKPSNDVEKKVNEVPRQENECKDQKEKDSVNSTNRVNAVSLTVNAASNEVNVVSRKSRIKLLDDPNMPELEDISIFEDLSEDAFGAEADLNKLESTFQDFVVYQMDVKSAFLYEKIAEEVYVFQPLGFEDPDFPDKVYKVEKTLYGLHQASRAWYETLPTYLSDNEFHRGKIDKTLFIRRHTGDILLVQVYVDDIIFVSTKKELCTSFERLMHEKFQISSMRELVFFLGLQEKQKHDGIFISQDKYVAEILKKFGFFEVKTASTPIETQKPLLNDEDGEEIDVHIYGSMIGSLMYLTSSRANIMFTVCACARYQVNPKVSHLHAVKRIFRYLKGQPKLGLWYLKDSPFDLMEYTDSDYGGASLDRKSTTGVAVVNYFGFKINCYGYNFLDTKIFIDNNSTDKQRSVSLVMEILLEKELELMLVTQKKQLDGLPAHKEKYDVLFHTKKVFANMKRIGTGFSGKEATLFLTMVELTHHEDRLKHIELIKNCTMLQKKVLNLEDGLKRTKNTQQTKIDGLERRVKKLEKKQRSRTYKLNRLYKVGLTARVKSSSDDEALDKEDTSKQERIDEIDADEDIALVSTHDDVSTQDNIVQDEGIEDVVTVAIADILVSAADTIVTTAESIKKYVEVTQAPKRKGVTIQDPEETITTKTVSSQQPQVQDKSKGKAKLIKEPKMPKKRKHQIRAHKELAEKLQDEIDEEDRLARKRAQKEQEANDALINTTELVEESTKKDKAETTQESSSKREGDELEQERSKKQKVEDDKESKELKQCLEIILDDGNEVTIDATSLSSKANGNSQMYLTFSKLLKNFDREDLEVLWRLVKTRFEKTQPVDNMDSFILHTLKTMFEHHVEDNIHGLRLQPNAAPPQRTGAKYISFDSFRQIDDDLLKGYFADHHRDDLLDFANKTAALFIMEKVYTIISRLRDHIVSMEEKCATSATSKEEIFNPLNSLELKSLEEPIYLFGKFFKKPVECLTLVAVDCGVEAVVLVDRGVVTVVAARGWRWGGGGEGDSGGCGGVMEARLAREGEWCRGSVRSGGEEHIWVRRKRSLEKFSVGGGVVAGGWWLAGGWRWERMNDVFDFKTDSGEEISVVMNDIIEFECLDPRDEFDDDDYSSFMFVIYSKVFSFLHSAESEDTIFDPGISV</sequence>
<feature type="region of interest" description="Disordered" evidence="1">
    <location>
        <begin position="198"/>
        <end position="223"/>
    </location>
</feature>
<proteinExistence type="predicted"/>
<dbReference type="InterPro" id="IPR025724">
    <property type="entry name" value="GAG-pre-integrase_dom"/>
</dbReference>
<dbReference type="PANTHER" id="PTHR11439:SF463">
    <property type="entry name" value="REVERSE TRANSCRIPTASE TY1_COPIA-TYPE DOMAIN-CONTAINING PROTEIN"/>
    <property type="match status" value="1"/>
</dbReference>
<dbReference type="InterPro" id="IPR043502">
    <property type="entry name" value="DNA/RNA_pol_sf"/>
</dbReference>
<feature type="compositionally biased region" description="Low complexity" evidence="1">
    <location>
        <begin position="204"/>
        <end position="216"/>
    </location>
</feature>
<feature type="compositionally biased region" description="Basic and acidic residues" evidence="1">
    <location>
        <begin position="256"/>
        <end position="280"/>
    </location>
</feature>